<comment type="caution">
    <text evidence="1">The sequence shown here is derived from an EMBL/GenBank/DDBJ whole genome shotgun (WGS) entry which is preliminary data.</text>
</comment>
<evidence type="ECO:0000313" key="2">
    <source>
        <dbReference type="Proteomes" id="UP001596978"/>
    </source>
</evidence>
<gene>
    <name evidence="1" type="ORF">ACFQ1M_06475</name>
</gene>
<reference evidence="2" key="1">
    <citation type="journal article" date="2019" name="Int. J. Syst. Evol. Microbiol.">
        <title>The Global Catalogue of Microorganisms (GCM) 10K type strain sequencing project: providing services to taxonomists for standard genome sequencing and annotation.</title>
        <authorList>
            <consortium name="The Broad Institute Genomics Platform"/>
            <consortium name="The Broad Institute Genome Sequencing Center for Infectious Disease"/>
            <person name="Wu L."/>
            <person name="Ma J."/>
        </authorList>
    </citation>
    <scope>NUCLEOTIDE SEQUENCE [LARGE SCALE GENOMIC DNA]</scope>
    <source>
        <strain evidence="2">CCUG 62952</strain>
    </source>
</reference>
<dbReference type="RefSeq" id="WP_386405631.1">
    <property type="nucleotide sequence ID" value="NZ_JBHTJH010000004.1"/>
</dbReference>
<protein>
    <submittedName>
        <fullName evidence="1">Uncharacterized protein</fullName>
    </submittedName>
</protein>
<organism evidence="1 2">
    <name type="scientific">Sungkyunkwania multivorans</name>
    <dbReference type="NCBI Taxonomy" id="1173618"/>
    <lineage>
        <taxon>Bacteria</taxon>
        <taxon>Pseudomonadati</taxon>
        <taxon>Bacteroidota</taxon>
        <taxon>Flavobacteriia</taxon>
        <taxon>Flavobacteriales</taxon>
        <taxon>Flavobacteriaceae</taxon>
        <taxon>Sungkyunkwania</taxon>
    </lineage>
</organism>
<dbReference type="EMBL" id="JBHTJH010000004">
    <property type="protein sequence ID" value="MFD0861845.1"/>
    <property type="molecule type" value="Genomic_DNA"/>
</dbReference>
<evidence type="ECO:0000313" key="1">
    <source>
        <dbReference type="EMBL" id="MFD0861845.1"/>
    </source>
</evidence>
<sequence>MDVSPIYFFYDDHSSDTMVVNENNRISTTNWIFHIDKRLPLRTVIPEVIRFQEKRKKASLHKNESARNYFSVNDTVTKSLGFIDFTQQIYLRDSLFSKFYIKERPDQHMSYFNVTVNYKLGDSITVDGNTIERNELESFLKEYIDFSAEGKSALVYLNFDQRLDFQTFLTNTLMMERLKNNNINISETIFIYDKTLLPDCNCSL</sequence>
<proteinExistence type="predicted"/>
<name>A0ABW3CVR6_9FLAO</name>
<accession>A0ABW3CVR6</accession>
<dbReference type="Proteomes" id="UP001596978">
    <property type="component" value="Unassembled WGS sequence"/>
</dbReference>
<keyword evidence="2" id="KW-1185">Reference proteome</keyword>